<keyword evidence="1 6" id="KW-0690">Ribosome biogenesis</keyword>
<keyword evidence="6" id="KW-0699">rRNA-binding</keyword>
<keyword evidence="9" id="KW-1185">Reference proteome</keyword>
<feature type="domain" description="RNase III" evidence="7">
    <location>
        <begin position="1"/>
        <end position="157"/>
    </location>
</feature>
<comment type="similarity">
    <text evidence="6">Belongs to the MrnC RNase family.</text>
</comment>
<evidence type="ECO:0000256" key="3">
    <source>
        <dbReference type="ARBA" id="ARBA00022722"/>
    </source>
</evidence>
<evidence type="ECO:0000259" key="7">
    <source>
        <dbReference type="SMART" id="SM00535"/>
    </source>
</evidence>
<evidence type="ECO:0000256" key="5">
    <source>
        <dbReference type="ARBA" id="ARBA00022801"/>
    </source>
</evidence>
<comment type="function">
    <text evidence="6">Involved in correct processing of both the 5' and 3' ends of 23S rRNA precursor. Processes 30S rRNA precursor transcript even in absence of ribonuclease 3 (Rnc); Rnc processes 30S rRNA into smaller rRNA precursors.</text>
</comment>
<reference evidence="9" key="1">
    <citation type="journal article" date="2024" name="Algal Res.">
        <title>Biochemical, toxicological and genomic investigation of a high-biomass producing Limnothrix strain isolated from Italian shallow drinking water reservoir.</title>
        <authorList>
            <person name="Simonazzi M."/>
            <person name="Shishido T.K."/>
            <person name="Delbaje E."/>
            <person name="Wahlsten M."/>
            <person name="Fewer D.P."/>
            <person name="Sivonen K."/>
            <person name="Pezzolesi L."/>
            <person name="Pistocchi R."/>
        </authorList>
    </citation>
    <scope>NUCLEOTIDE SEQUENCE [LARGE SCALE GENOMIC DNA]</scope>
    <source>
        <strain evidence="9">LRLZ20PSL1</strain>
    </source>
</reference>
<comment type="subcellular location">
    <subcellularLocation>
        <location evidence="6">Cytoplasm</location>
    </subcellularLocation>
</comment>
<keyword evidence="6" id="KW-0694">RNA-binding</keyword>
<dbReference type="HAMAP" id="MF_01468">
    <property type="entry name" value="RNase_Mini_III"/>
    <property type="match status" value="1"/>
</dbReference>
<feature type="active site" evidence="6">
    <location>
        <position position="52"/>
    </location>
</feature>
<dbReference type="EC" id="3.1.26.-" evidence="6"/>
<proteinExistence type="inferred from homology"/>
<evidence type="ECO:0000256" key="4">
    <source>
        <dbReference type="ARBA" id="ARBA00022759"/>
    </source>
</evidence>
<dbReference type="PANTHER" id="PTHR34276">
    <property type="entry name" value="MINI-RIBONUCLEASE 3"/>
    <property type="match status" value="1"/>
</dbReference>
<keyword evidence="4 6" id="KW-0255">Endonuclease</keyword>
<dbReference type="Gene3D" id="1.10.1520.10">
    <property type="entry name" value="Ribonuclease III domain"/>
    <property type="match status" value="1"/>
</dbReference>
<evidence type="ECO:0000256" key="6">
    <source>
        <dbReference type="HAMAP-Rule" id="MF_01468"/>
    </source>
</evidence>
<dbReference type="Proteomes" id="UP001604335">
    <property type="component" value="Unassembled WGS sequence"/>
</dbReference>
<dbReference type="Pfam" id="PF00636">
    <property type="entry name" value="Ribonuclease_3"/>
    <property type="match status" value="1"/>
</dbReference>
<dbReference type="InterPro" id="IPR008226">
    <property type="entry name" value="Mini3_fam"/>
</dbReference>
<gene>
    <name evidence="6" type="primary">mrnC</name>
    <name evidence="8" type="ORF">VPK24_08420</name>
</gene>
<dbReference type="InterPro" id="IPR036389">
    <property type="entry name" value="RNase_III_sf"/>
</dbReference>
<keyword evidence="3 6" id="KW-0540">Nuclease</keyword>
<keyword evidence="5 6" id="KW-0378">Hydrolase</keyword>
<evidence type="ECO:0000313" key="8">
    <source>
        <dbReference type="EMBL" id="MFG3817660.1"/>
    </source>
</evidence>
<comment type="cofactor">
    <cofactor evidence="6">
        <name>Mg(2+)</name>
        <dbReference type="ChEBI" id="CHEBI:18420"/>
    </cofactor>
</comment>
<comment type="caution">
    <text evidence="8">The sequence shown here is derived from an EMBL/GenBank/DDBJ whole genome shotgun (WGS) entry which is preliminary data.</text>
</comment>
<comment type="subunit">
    <text evidence="6">Homodimer.</text>
</comment>
<evidence type="ECO:0000313" key="9">
    <source>
        <dbReference type="Proteomes" id="UP001604335"/>
    </source>
</evidence>
<accession>A0ABW7C930</accession>
<dbReference type="SUPFAM" id="SSF69065">
    <property type="entry name" value="RNase III domain-like"/>
    <property type="match status" value="1"/>
</dbReference>
<keyword evidence="2 6" id="KW-0698">rRNA processing</keyword>
<keyword evidence="6" id="KW-0460">Magnesium</keyword>
<keyword evidence="6" id="KW-0963">Cytoplasm</keyword>
<dbReference type="SMART" id="SM00535">
    <property type="entry name" value="RIBOc"/>
    <property type="match status" value="1"/>
</dbReference>
<protein>
    <recommendedName>
        <fullName evidence="6">Mini-ribonuclease 3</fullName>
        <shortName evidence="6">Mini-3</shortName>
        <shortName evidence="6">Mini-RNase 3</shortName>
        <ecNumber evidence="6">3.1.26.-</ecNumber>
    </recommendedName>
    <alternativeName>
        <fullName evidence="6">Mini-RNase III</fullName>
        <shortName evidence="6">Mini-III</shortName>
    </alternativeName>
</protein>
<evidence type="ECO:0000256" key="1">
    <source>
        <dbReference type="ARBA" id="ARBA00022517"/>
    </source>
</evidence>
<evidence type="ECO:0000256" key="2">
    <source>
        <dbReference type="ARBA" id="ARBA00022552"/>
    </source>
</evidence>
<dbReference type="PANTHER" id="PTHR34276:SF1">
    <property type="entry name" value="MINI-RIBONUCLEASE 3"/>
    <property type="match status" value="1"/>
</dbReference>
<name>A0ABW7C930_9CYAN</name>
<organism evidence="8 9">
    <name type="scientific">Limnothrix redekei LRLZ20PSL1</name>
    <dbReference type="NCBI Taxonomy" id="3112953"/>
    <lineage>
        <taxon>Bacteria</taxon>
        <taxon>Bacillati</taxon>
        <taxon>Cyanobacteriota</taxon>
        <taxon>Cyanophyceae</taxon>
        <taxon>Pseudanabaenales</taxon>
        <taxon>Pseudanabaenaceae</taxon>
        <taxon>Limnothrix</taxon>
    </lineage>
</organism>
<dbReference type="EMBL" id="JAZAQF010000049">
    <property type="protein sequence ID" value="MFG3817660.1"/>
    <property type="molecule type" value="Genomic_DNA"/>
</dbReference>
<dbReference type="CDD" id="cd00593">
    <property type="entry name" value="RIBOc"/>
    <property type="match status" value="1"/>
</dbReference>
<dbReference type="InterPro" id="IPR000999">
    <property type="entry name" value="RNase_III_dom"/>
</dbReference>
<sequence length="170" mass="18760">MELQPAIATDSPSVEAGWLAAAALRSPLPLSSSIPAAEIQRLSPAALAYLGDSVYELYIRCYYLLPQSRTRTYHDRVVAQVRAETQARHLEALLPHLTEAEREIVRRGRNATDKRPKRLAGGIYQAATAFETLVGYLYLTQPSRLTELLARLDLSPSVSSHATLDRNSSS</sequence>